<accession>A0ABP0E4K7</accession>
<keyword evidence="1" id="KW-0862">Zinc</keyword>
<dbReference type="EMBL" id="CAWUON010000248">
    <property type="protein sequence ID" value="CAK7275529.1"/>
    <property type="molecule type" value="Genomic_DNA"/>
</dbReference>
<evidence type="ECO:0000256" key="2">
    <source>
        <dbReference type="SAM" id="MobiDB-lite"/>
    </source>
</evidence>
<feature type="region of interest" description="Disordered" evidence="2">
    <location>
        <begin position="272"/>
        <end position="308"/>
    </location>
</feature>
<dbReference type="PROSITE" id="PS50158">
    <property type="entry name" value="ZF_CCHC"/>
    <property type="match status" value="1"/>
</dbReference>
<dbReference type="InterPro" id="IPR001878">
    <property type="entry name" value="Znf_CCHC"/>
</dbReference>
<evidence type="ECO:0000313" key="5">
    <source>
        <dbReference type="Proteomes" id="UP001642502"/>
    </source>
</evidence>
<keyword evidence="5" id="KW-1185">Reference proteome</keyword>
<name>A0ABP0E4K7_9PEZI</name>
<feature type="compositionally biased region" description="Basic and acidic residues" evidence="2">
    <location>
        <begin position="298"/>
        <end position="308"/>
    </location>
</feature>
<evidence type="ECO:0000256" key="1">
    <source>
        <dbReference type="PROSITE-ProRule" id="PRU00047"/>
    </source>
</evidence>
<gene>
    <name evidence="4" type="ORF">SEPCBS119000_006732</name>
</gene>
<keyword evidence="1" id="KW-0479">Metal-binding</keyword>
<sequence length="373" mass="42806">MSTVKLSGVASYKPWWRSMERHIRAQEPLLFMLEEKVTLEAGREAYVKKKLPPSMIIQQGGDGARVTRNSPSPSAVQQAEDTVKLVELTRLRWTVEEKFNTEVAKFSALLYETVGEELLVDGEDVKVMVDRLRKRFAQKPGSELARLQVVYRDMMREASFDNLEEWIQKWGLTMETQIREKLPHVKTNAWKLELAEKLHSLCRHYKGSHWLTLIASRIEEDAHEMDEEVTVEDVQKLVERIRKNASGHANDTPKGKGGTAFATSLDIAEDKDYAVEPSSRPETRYRSGKKRAASPNARETESQSRHRTNEPVQLCVVCGRTGHKLEECRSLFHQEILECPKLMQQTAIKFIMKDTKLKERYEAAKEKRAARGA</sequence>
<evidence type="ECO:0000259" key="3">
    <source>
        <dbReference type="PROSITE" id="PS50158"/>
    </source>
</evidence>
<protein>
    <recommendedName>
        <fullName evidence="3">CCHC-type domain-containing protein</fullName>
    </recommendedName>
</protein>
<reference evidence="4 5" key="1">
    <citation type="submission" date="2024-01" db="EMBL/GenBank/DDBJ databases">
        <authorList>
            <person name="Allen C."/>
            <person name="Tagirdzhanova G."/>
        </authorList>
    </citation>
    <scope>NUCLEOTIDE SEQUENCE [LARGE SCALE GENOMIC DNA]</scope>
    <source>
        <strain evidence="4 5">CBS 119000</strain>
    </source>
</reference>
<feature type="domain" description="CCHC-type" evidence="3">
    <location>
        <begin position="315"/>
        <end position="330"/>
    </location>
</feature>
<keyword evidence="1" id="KW-0863">Zinc-finger</keyword>
<comment type="caution">
    <text evidence="4">The sequence shown here is derived from an EMBL/GenBank/DDBJ whole genome shotgun (WGS) entry which is preliminary data.</text>
</comment>
<dbReference type="Proteomes" id="UP001642502">
    <property type="component" value="Unassembled WGS sequence"/>
</dbReference>
<feature type="compositionally biased region" description="Basic and acidic residues" evidence="2">
    <location>
        <begin position="272"/>
        <end position="285"/>
    </location>
</feature>
<proteinExistence type="predicted"/>
<evidence type="ECO:0000313" key="4">
    <source>
        <dbReference type="EMBL" id="CAK7275529.1"/>
    </source>
</evidence>
<organism evidence="4 5">
    <name type="scientific">Sporothrix epigloea</name>
    <dbReference type="NCBI Taxonomy" id="1892477"/>
    <lineage>
        <taxon>Eukaryota</taxon>
        <taxon>Fungi</taxon>
        <taxon>Dikarya</taxon>
        <taxon>Ascomycota</taxon>
        <taxon>Pezizomycotina</taxon>
        <taxon>Sordariomycetes</taxon>
        <taxon>Sordariomycetidae</taxon>
        <taxon>Ophiostomatales</taxon>
        <taxon>Ophiostomataceae</taxon>
        <taxon>Sporothrix</taxon>
    </lineage>
</organism>